<feature type="transmembrane region" description="Helical" evidence="1">
    <location>
        <begin position="124"/>
        <end position="143"/>
    </location>
</feature>
<comment type="caution">
    <text evidence="2">The sequence shown here is derived from an EMBL/GenBank/DDBJ whole genome shotgun (WGS) entry which is preliminary data.</text>
</comment>
<keyword evidence="1" id="KW-0472">Membrane</keyword>
<dbReference type="EMBL" id="MDZA01000002">
    <property type="protein sequence ID" value="OGX92273.1"/>
    <property type="molecule type" value="Genomic_DNA"/>
</dbReference>
<dbReference type="OrthoDB" id="329514at2"/>
<gene>
    <name evidence="2" type="ORF">BEN49_16490</name>
</gene>
<dbReference type="RefSeq" id="WP_070739104.1">
    <property type="nucleotide sequence ID" value="NZ_MDZA01000002.1"/>
</dbReference>
<evidence type="ECO:0008006" key="4">
    <source>
        <dbReference type="Google" id="ProtNLM"/>
    </source>
</evidence>
<keyword evidence="3" id="KW-1185">Reference proteome</keyword>
<feature type="transmembrane region" description="Helical" evidence="1">
    <location>
        <begin position="43"/>
        <end position="65"/>
    </location>
</feature>
<organism evidence="2 3">
    <name type="scientific">Hymenobacter coccineus</name>
    <dbReference type="NCBI Taxonomy" id="1908235"/>
    <lineage>
        <taxon>Bacteria</taxon>
        <taxon>Pseudomonadati</taxon>
        <taxon>Bacteroidota</taxon>
        <taxon>Cytophagia</taxon>
        <taxon>Cytophagales</taxon>
        <taxon>Hymenobacteraceae</taxon>
        <taxon>Hymenobacter</taxon>
    </lineage>
</organism>
<feature type="transmembrane region" description="Helical" evidence="1">
    <location>
        <begin position="12"/>
        <end position="31"/>
    </location>
</feature>
<evidence type="ECO:0000313" key="3">
    <source>
        <dbReference type="Proteomes" id="UP000177506"/>
    </source>
</evidence>
<name>A0A1G1TN22_9BACT</name>
<keyword evidence="1" id="KW-1133">Transmembrane helix</keyword>
<dbReference type="AlphaFoldDB" id="A0A1G1TN22"/>
<dbReference type="Proteomes" id="UP000177506">
    <property type="component" value="Unassembled WGS sequence"/>
</dbReference>
<protein>
    <recommendedName>
        <fullName evidence="4">Cytochrome B</fullName>
    </recommendedName>
</protein>
<sequence length="152" mass="17002">MYQVLLYLHSYLRYFVLGAGLVAVYRAYVGMSGHRPFAKGDNAFGASFVGFMLLQLIVGLGLYFGLSPYGLKAMKVAGAMKNPEVRFFGMEHVAIMVLAVIIAQIGRTLSKKRPTDAAKHKTAFIYYGIALLLVLLMIPWGLWNPYRPAFRF</sequence>
<accession>A0A1G1TN22</accession>
<evidence type="ECO:0000313" key="2">
    <source>
        <dbReference type="EMBL" id="OGX92273.1"/>
    </source>
</evidence>
<reference evidence="2 3" key="1">
    <citation type="submission" date="2016-08" db="EMBL/GenBank/DDBJ databases">
        <title>Hymenobacter coccineus sp. nov., Hymenobacter lapidarius sp. nov. and Hymenobacter glacialis sp. nov., isolated from Antarctic soil.</title>
        <authorList>
            <person name="Sedlacek I."/>
            <person name="Kralova S."/>
            <person name="Kyrova K."/>
            <person name="Maslanova I."/>
            <person name="Stankova E."/>
            <person name="Vrbovska V."/>
            <person name="Nemec M."/>
            <person name="Bartak M."/>
            <person name="Svec P."/>
            <person name="Busse H.-J."/>
            <person name="Pantucek R."/>
        </authorList>
    </citation>
    <scope>NUCLEOTIDE SEQUENCE [LARGE SCALE GENOMIC DNA]</scope>
    <source>
        <strain evidence="2 3">CCM 8649</strain>
    </source>
</reference>
<keyword evidence="1" id="KW-0812">Transmembrane</keyword>
<evidence type="ECO:0000256" key="1">
    <source>
        <dbReference type="SAM" id="Phobius"/>
    </source>
</evidence>
<proteinExistence type="predicted"/>
<feature type="transmembrane region" description="Helical" evidence="1">
    <location>
        <begin position="85"/>
        <end position="103"/>
    </location>
</feature>